<feature type="domain" description="DUF4365" evidence="1">
    <location>
        <begin position="42"/>
        <end position="140"/>
    </location>
</feature>
<dbReference type="EMBL" id="FOUJ01000001">
    <property type="protein sequence ID" value="SFM31903.1"/>
    <property type="molecule type" value="Genomic_DNA"/>
</dbReference>
<name>A0A1I4PWT8_9EURY</name>
<dbReference type="Proteomes" id="UP000198535">
    <property type="component" value="Unassembled WGS sequence"/>
</dbReference>
<dbReference type="RefSeq" id="WP_091933724.1">
    <property type="nucleotide sequence ID" value="NZ_FOUJ01000001.1"/>
</dbReference>
<evidence type="ECO:0000313" key="2">
    <source>
        <dbReference type="EMBL" id="SFM31903.1"/>
    </source>
</evidence>
<evidence type="ECO:0000313" key="3">
    <source>
        <dbReference type="Proteomes" id="UP000198535"/>
    </source>
</evidence>
<accession>A0A1I4PWT8</accession>
<dbReference type="Pfam" id="PF14280">
    <property type="entry name" value="DUF4365"/>
    <property type="match status" value="1"/>
</dbReference>
<protein>
    <recommendedName>
        <fullName evidence="1">DUF4365 domain-containing protein</fullName>
    </recommendedName>
</protein>
<keyword evidence="3" id="KW-1185">Reference proteome</keyword>
<gene>
    <name evidence="2" type="ORF">SAMN04488696_0933</name>
</gene>
<dbReference type="AlphaFoldDB" id="A0A1I4PWT8"/>
<proteinExistence type="predicted"/>
<evidence type="ECO:0000259" key="1">
    <source>
        <dbReference type="Pfam" id="PF14280"/>
    </source>
</evidence>
<dbReference type="InterPro" id="IPR025375">
    <property type="entry name" value="DUF4365"/>
</dbReference>
<dbReference type="OrthoDB" id="350366at2157"/>
<organism evidence="2 3">
    <name type="scientific">Methanolobus profundi</name>
    <dbReference type="NCBI Taxonomy" id="487685"/>
    <lineage>
        <taxon>Archaea</taxon>
        <taxon>Methanobacteriati</taxon>
        <taxon>Methanobacteriota</taxon>
        <taxon>Stenosarchaea group</taxon>
        <taxon>Methanomicrobia</taxon>
        <taxon>Methanosarcinales</taxon>
        <taxon>Methanosarcinaceae</taxon>
        <taxon>Methanolobus</taxon>
    </lineage>
</organism>
<sequence>MDETITCKPAKYPYNDTLENNAITVLEYILDQNFVKTDLNKRDKVPNIDGYFEIVDIDQIPIGKLEIQVKKLSDNNLENPKYQCKVEFLKYCEESVLPVFLILVDIQNNIAYWKLCNNLFKELSISKNAKTKTVKILPEKYIRKGESGYIQEWKEIIANYKIRISSYEPLKEELQQLKEDHDLLIHNSEPLLNSERDEFQKIHIFLDNLNFHFDTYLNNIKKILYPNCWKLGLAYSGYEKDSIAYILYPINMSSNDLQIREFSSKLTNQLDKSEFGYTTTIFYSENPIQTRPKEYATELAKKQAKEVLEKKALNIQNLLLAEELLFSFIDRNNEYLGLKIKNKYDIDELDYAFFVYFPIFIEETAKKVNHNLSLNPIINIDLLTSKIAENDLKLIIANVKTRLENKDRSIFDIYLKSTFFSSNMMNNLFDFIKNSRRKTINRVYVPPDFSRLQQVQNNIWHAYSLEDIQRNAEIIYKQSVEVYNFVIEKHFPLLKEEMSFFKNFNRIIFVIDNKENPEQRPIITTYYLQNKEVHEQRIDVFLKNQDQNPFKSLSDVQKKRDNLILDGQKYKLMTLSKGVSKYLFDPLPMHNYIYDLLSAKLDRVDFNSDQLLQI</sequence>
<reference evidence="3" key="1">
    <citation type="submission" date="2016-10" db="EMBL/GenBank/DDBJ databases">
        <authorList>
            <person name="Varghese N."/>
            <person name="Submissions S."/>
        </authorList>
    </citation>
    <scope>NUCLEOTIDE SEQUENCE [LARGE SCALE GENOMIC DNA]</scope>
    <source>
        <strain evidence="3">Mob M</strain>
    </source>
</reference>